<keyword evidence="5" id="KW-0805">Transcription regulation</keyword>
<gene>
    <name evidence="11" type="ORF">DPX16_17602</name>
</gene>
<evidence type="ECO:0000256" key="8">
    <source>
        <dbReference type="ARBA" id="ARBA00023242"/>
    </source>
</evidence>
<keyword evidence="2" id="KW-0479">Metal-binding</keyword>
<comment type="caution">
    <text evidence="11">The sequence shown here is derived from an EMBL/GenBank/DDBJ whole genome shotgun (WGS) entry which is preliminary data.</text>
</comment>
<evidence type="ECO:0000259" key="10">
    <source>
        <dbReference type="PROSITE" id="PS50808"/>
    </source>
</evidence>
<dbReference type="InterPro" id="IPR003656">
    <property type="entry name" value="Znf_BED"/>
</dbReference>
<keyword evidence="7" id="KW-0804">Transcription</keyword>
<sequence>MEEPGTSNQPIHPAPSGLKASVWIHFGFHGRSSKHVDKTHAVCRRCHTKLKYCGNTSNLRAHISRFHPEEAGWVKDDRLKPVIPPNQRTLHDMTKLAPGSERAKKITTSISYFIAKDMRPYSVVENQGFRYMVHSMEPRYVIPSRSFFTHKSIPIPISVAAERVFSTAGDIVSAQRSTLTPQHVDQLVFLHKNLVIPEL</sequence>
<evidence type="ECO:0000256" key="9">
    <source>
        <dbReference type="PROSITE-ProRule" id="PRU00027"/>
    </source>
</evidence>
<dbReference type="SUPFAM" id="SSF140996">
    <property type="entry name" value="Hermes dimerisation domain"/>
    <property type="match status" value="1"/>
</dbReference>
<keyword evidence="4" id="KW-0862">Zinc</keyword>
<dbReference type="GO" id="GO:0008270">
    <property type="term" value="F:zinc ion binding"/>
    <property type="evidence" value="ECO:0007669"/>
    <property type="project" value="UniProtKB-KW"/>
</dbReference>
<evidence type="ECO:0000256" key="1">
    <source>
        <dbReference type="ARBA" id="ARBA00004123"/>
    </source>
</evidence>
<keyword evidence="3 9" id="KW-0863">Zinc-finger</keyword>
<protein>
    <submittedName>
        <fullName evidence="11">Zinc finger BED domain-containing protein 1</fullName>
    </submittedName>
</protein>
<evidence type="ECO:0000256" key="5">
    <source>
        <dbReference type="ARBA" id="ARBA00023015"/>
    </source>
</evidence>
<evidence type="ECO:0000256" key="7">
    <source>
        <dbReference type="ARBA" id="ARBA00023163"/>
    </source>
</evidence>
<dbReference type="SUPFAM" id="SSF53098">
    <property type="entry name" value="Ribonuclease H-like"/>
    <property type="match status" value="1"/>
</dbReference>
<dbReference type="InterPro" id="IPR012337">
    <property type="entry name" value="RNaseH-like_sf"/>
</dbReference>
<keyword evidence="6" id="KW-0238">DNA-binding</keyword>
<name>A0A3N0XZI0_ANAGA</name>
<dbReference type="AlphaFoldDB" id="A0A3N0XZI0"/>
<dbReference type="SMART" id="SM00614">
    <property type="entry name" value="ZnF_BED"/>
    <property type="match status" value="1"/>
</dbReference>
<feature type="domain" description="BED-type" evidence="10">
    <location>
        <begin position="17"/>
        <end position="74"/>
    </location>
</feature>
<dbReference type="GO" id="GO:0005634">
    <property type="term" value="C:nucleus"/>
    <property type="evidence" value="ECO:0007669"/>
    <property type="project" value="UniProtKB-SubCell"/>
</dbReference>
<evidence type="ECO:0000313" key="11">
    <source>
        <dbReference type="EMBL" id="ROK35859.1"/>
    </source>
</evidence>
<dbReference type="PANTHER" id="PTHR46481:SF9">
    <property type="entry name" value="ZINC FINGER BED DOMAIN-CONTAINING PROTEIN 1-LIKE"/>
    <property type="match status" value="1"/>
</dbReference>
<dbReference type="EMBL" id="RJVU01057109">
    <property type="protein sequence ID" value="ROK35859.1"/>
    <property type="molecule type" value="Genomic_DNA"/>
</dbReference>
<dbReference type="PROSITE" id="PS50808">
    <property type="entry name" value="ZF_BED"/>
    <property type="match status" value="1"/>
</dbReference>
<proteinExistence type="predicted"/>
<evidence type="ECO:0000256" key="6">
    <source>
        <dbReference type="ARBA" id="ARBA00023125"/>
    </source>
</evidence>
<dbReference type="Gene3D" id="1.10.10.1070">
    <property type="entry name" value="Zinc finger, BED domain-containing"/>
    <property type="match status" value="1"/>
</dbReference>
<dbReference type="Pfam" id="PF05699">
    <property type="entry name" value="Dimer_Tnp_hAT"/>
    <property type="match status" value="1"/>
</dbReference>
<comment type="subcellular location">
    <subcellularLocation>
        <location evidence="1">Nucleus</location>
    </subcellularLocation>
</comment>
<dbReference type="PANTHER" id="PTHR46481">
    <property type="entry name" value="ZINC FINGER BED DOMAIN-CONTAINING PROTEIN 4"/>
    <property type="match status" value="1"/>
</dbReference>
<dbReference type="SUPFAM" id="SSF57667">
    <property type="entry name" value="beta-beta-alpha zinc fingers"/>
    <property type="match status" value="1"/>
</dbReference>
<dbReference type="Proteomes" id="UP000281406">
    <property type="component" value="Unassembled WGS sequence"/>
</dbReference>
<dbReference type="GO" id="GO:0003677">
    <property type="term" value="F:DNA binding"/>
    <property type="evidence" value="ECO:0007669"/>
    <property type="project" value="UniProtKB-KW"/>
</dbReference>
<reference evidence="11 12" key="1">
    <citation type="submission" date="2018-10" db="EMBL/GenBank/DDBJ databases">
        <title>Genome assembly for a Yunnan-Guizhou Plateau 3E fish, Anabarilius grahami (Regan), and its evolutionary and genetic applications.</title>
        <authorList>
            <person name="Jiang W."/>
        </authorList>
    </citation>
    <scope>NUCLEOTIDE SEQUENCE [LARGE SCALE GENOMIC DNA]</scope>
    <source>
        <strain evidence="11">AG-KIZ</strain>
        <tissue evidence="11">Muscle</tissue>
    </source>
</reference>
<keyword evidence="8" id="KW-0539">Nucleus</keyword>
<evidence type="ECO:0000256" key="3">
    <source>
        <dbReference type="ARBA" id="ARBA00022771"/>
    </source>
</evidence>
<evidence type="ECO:0000313" key="12">
    <source>
        <dbReference type="Proteomes" id="UP000281406"/>
    </source>
</evidence>
<evidence type="ECO:0000256" key="4">
    <source>
        <dbReference type="ARBA" id="ARBA00022833"/>
    </source>
</evidence>
<dbReference type="InterPro" id="IPR036236">
    <property type="entry name" value="Znf_C2H2_sf"/>
</dbReference>
<dbReference type="InterPro" id="IPR052035">
    <property type="entry name" value="ZnF_BED_domain_contain"/>
</dbReference>
<evidence type="ECO:0000256" key="2">
    <source>
        <dbReference type="ARBA" id="ARBA00022723"/>
    </source>
</evidence>
<organism evidence="11 12">
    <name type="scientific">Anabarilius grahami</name>
    <name type="common">Kanglang fish</name>
    <name type="synonym">Barilius grahami</name>
    <dbReference type="NCBI Taxonomy" id="495550"/>
    <lineage>
        <taxon>Eukaryota</taxon>
        <taxon>Metazoa</taxon>
        <taxon>Chordata</taxon>
        <taxon>Craniata</taxon>
        <taxon>Vertebrata</taxon>
        <taxon>Euteleostomi</taxon>
        <taxon>Actinopterygii</taxon>
        <taxon>Neopterygii</taxon>
        <taxon>Teleostei</taxon>
        <taxon>Ostariophysi</taxon>
        <taxon>Cypriniformes</taxon>
        <taxon>Xenocyprididae</taxon>
        <taxon>Xenocypridinae</taxon>
        <taxon>Xenocypridinae incertae sedis</taxon>
        <taxon>Anabarilius</taxon>
    </lineage>
</organism>
<dbReference type="OrthoDB" id="109171at2759"/>
<dbReference type="Pfam" id="PF02892">
    <property type="entry name" value="zf-BED"/>
    <property type="match status" value="1"/>
</dbReference>
<accession>A0A3N0XZI0</accession>
<dbReference type="GO" id="GO:0046983">
    <property type="term" value="F:protein dimerization activity"/>
    <property type="evidence" value="ECO:0007669"/>
    <property type="project" value="InterPro"/>
</dbReference>
<dbReference type="InterPro" id="IPR008906">
    <property type="entry name" value="HATC_C_dom"/>
</dbReference>
<keyword evidence="12" id="KW-1185">Reference proteome</keyword>